<name>A0A0W0DL82_CANGB</name>
<sequence length="97" mass="11313">MPPFIPKSRSNAVESVYLHGWVRDMLLESKTSQNIAVIPRVDPDEASIPLLSRRIYANRRHFVKITKFFQVHNYSVYASVKDSQHQILSSIHSQMRF</sequence>
<evidence type="ECO:0000256" key="5">
    <source>
        <dbReference type="ARBA" id="ARBA00023242"/>
    </source>
</evidence>
<dbReference type="VEuPathDB" id="FungiDB:B1J91_C03828g"/>
<evidence type="ECO:0000259" key="9">
    <source>
        <dbReference type="Pfam" id="PF10341"/>
    </source>
</evidence>
<evidence type="ECO:0000313" key="11">
    <source>
        <dbReference type="Proteomes" id="UP000054886"/>
    </source>
</evidence>
<dbReference type="GO" id="GO:0033677">
    <property type="term" value="F:DNA/RNA helicase activity"/>
    <property type="evidence" value="ECO:0007669"/>
    <property type="project" value="EnsemblFungi"/>
</dbReference>
<comment type="caution">
    <text evidence="10">The sequence shown here is derived from an EMBL/GenBank/DDBJ whole genome shotgun (WGS) entry which is preliminary data.</text>
</comment>
<protein>
    <recommendedName>
        <fullName evidence="7">Telomere replication protein EST3</fullName>
    </recommendedName>
</protein>
<comment type="subcellular location">
    <subcellularLocation>
        <location evidence="2">Chromosome</location>
        <location evidence="2">Telomere</location>
    </subcellularLocation>
    <subcellularLocation>
        <location evidence="1">Nucleus</location>
    </subcellularLocation>
</comment>
<evidence type="ECO:0000313" key="10">
    <source>
        <dbReference type="EMBL" id="KTA99362.1"/>
    </source>
</evidence>
<keyword evidence="5" id="KW-0539">Nucleus</keyword>
<gene>
    <name evidence="10" type="ORF">AO440_000555</name>
</gene>
<dbReference type="Gene3D" id="2.40.50.960">
    <property type="match status" value="1"/>
</dbReference>
<dbReference type="AlphaFoldDB" id="A0A0W0DL82"/>
<dbReference type="Proteomes" id="UP000054886">
    <property type="component" value="Unassembled WGS sequence"/>
</dbReference>
<dbReference type="GO" id="GO:0007004">
    <property type="term" value="P:telomere maintenance via telomerase"/>
    <property type="evidence" value="ECO:0007669"/>
    <property type="project" value="EnsemblFungi"/>
</dbReference>
<dbReference type="EMBL" id="LLZZ01000145">
    <property type="protein sequence ID" value="KTA99362.1"/>
    <property type="molecule type" value="Genomic_DNA"/>
</dbReference>
<comment type="similarity">
    <text evidence="6">Belongs to the EST3 family.</text>
</comment>
<accession>A0A0W0DL82</accession>
<evidence type="ECO:0000256" key="2">
    <source>
        <dbReference type="ARBA" id="ARBA00004574"/>
    </source>
</evidence>
<evidence type="ECO:0000256" key="4">
    <source>
        <dbReference type="ARBA" id="ARBA00022895"/>
    </source>
</evidence>
<dbReference type="GO" id="GO:0003924">
    <property type="term" value="F:GTPase activity"/>
    <property type="evidence" value="ECO:0007669"/>
    <property type="project" value="EnsemblFungi"/>
</dbReference>
<evidence type="ECO:0000256" key="3">
    <source>
        <dbReference type="ARBA" id="ARBA00022454"/>
    </source>
</evidence>
<evidence type="ECO:0000256" key="6">
    <source>
        <dbReference type="ARBA" id="ARBA00023777"/>
    </source>
</evidence>
<dbReference type="VEuPathDB" id="FungiDB:CAGL0C03828g"/>
<dbReference type="InterPro" id="IPR019437">
    <property type="entry name" value="TPP1/Est3"/>
</dbReference>
<organism evidence="10 11">
    <name type="scientific">Candida glabrata</name>
    <name type="common">Yeast</name>
    <name type="synonym">Torulopsis glabrata</name>
    <dbReference type="NCBI Taxonomy" id="5478"/>
    <lineage>
        <taxon>Eukaryota</taxon>
        <taxon>Fungi</taxon>
        <taxon>Dikarya</taxon>
        <taxon>Ascomycota</taxon>
        <taxon>Saccharomycotina</taxon>
        <taxon>Saccharomycetes</taxon>
        <taxon>Saccharomycetales</taxon>
        <taxon>Saccharomycetaceae</taxon>
        <taxon>Nakaseomyces</taxon>
    </lineage>
</organism>
<evidence type="ECO:0000256" key="7">
    <source>
        <dbReference type="ARBA" id="ARBA00023906"/>
    </source>
</evidence>
<dbReference type="Pfam" id="PF10341">
    <property type="entry name" value="TPP1"/>
    <property type="match status" value="1"/>
</dbReference>
<evidence type="ECO:0000256" key="1">
    <source>
        <dbReference type="ARBA" id="ARBA00004123"/>
    </source>
</evidence>
<dbReference type="GO" id="GO:0000781">
    <property type="term" value="C:chromosome, telomeric region"/>
    <property type="evidence" value="ECO:0007669"/>
    <property type="project" value="UniProtKB-SubCell"/>
</dbReference>
<keyword evidence="4" id="KW-0779">Telomere</keyword>
<proteinExistence type="inferred from homology"/>
<feature type="domain" description="Shelterin complex subunit TPP1/Est3" evidence="9">
    <location>
        <begin position="18"/>
        <end position="91"/>
    </location>
</feature>
<keyword evidence="3" id="KW-0158">Chromosome</keyword>
<dbReference type="OrthoDB" id="4069148at2759"/>
<dbReference type="GO" id="GO:0042162">
    <property type="term" value="F:telomeric DNA binding"/>
    <property type="evidence" value="ECO:0007669"/>
    <property type="project" value="EnsemblFungi"/>
</dbReference>
<evidence type="ECO:0000256" key="8">
    <source>
        <dbReference type="ARBA" id="ARBA00024878"/>
    </source>
</evidence>
<comment type="function">
    <text evidence="8">Component of the telomerase complex involved in telomere replication. Stimulates RNA/DNA heteroduplex unwinding which favors the telomere replication by the telomerase.</text>
</comment>
<dbReference type="GO" id="GO:0005697">
    <property type="term" value="C:telomerase holoenzyme complex"/>
    <property type="evidence" value="ECO:0007669"/>
    <property type="project" value="EnsemblFungi"/>
</dbReference>
<reference evidence="10 11" key="1">
    <citation type="submission" date="2015-10" db="EMBL/GenBank/DDBJ databases">
        <title>Draft genomes sequences of Candida glabrata isolates 1A, 1B, 2A, 2B, 3A and 3B.</title>
        <authorList>
            <person name="Haavelsrud O.E."/>
            <person name="Gaustad P."/>
        </authorList>
    </citation>
    <scope>NUCLEOTIDE SEQUENCE [LARGE SCALE GENOMIC DNA]</scope>
    <source>
        <strain evidence="10">910700640</strain>
    </source>
</reference>